<sequence>MLTLQLFSGVNNKSLIPSLIQCGKCILSILSYYARANVRNNGIFDRQGYQCMCLSISTIPMNFLYSRCNRNRNTNMSLHNITIFDAICINFSTCICSCNNTF</sequence>
<comment type="caution">
    <text evidence="1">The sequence shown here is derived from an EMBL/GenBank/DDBJ whole genome shotgun (WGS) entry which is preliminary data.</text>
</comment>
<evidence type="ECO:0000313" key="1">
    <source>
        <dbReference type="EMBL" id="KAH7428668.1"/>
    </source>
</evidence>
<protein>
    <submittedName>
        <fullName evidence="1">Uncharacterized protein</fullName>
    </submittedName>
</protein>
<dbReference type="Proteomes" id="UP000825935">
    <property type="component" value="Chromosome 9"/>
</dbReference>
<organism evidence="1 2">
    <name type="scientific">Ceratopteris richardii</name>
    <name type="common">Triangle waterfern</name>
    <dbReference type="NCBI Taxonomy" id="49495"/>
    <lineage>
        <taxon>Eukaryota</taxon>
        <taxon>Viridiplantae</taxon>
        <taxon>Streptophyta</taxon>
        <taxon>Embryophyta</taxon>
        <taxon>Tracheophyta</taxon>
        <taxon>Polypodiopsida</taxon>
        <taxon>Polypodiidae</taxon>
        <taxon>Polypodiales</taxon>
        <taxon>Pteridineae</taxon>
        <taxon>Pteridaceae</taxon>
        <taxon>Parkerioideae</taxon>
        <taxon>Ceratopteris</taxon>
    </lineage>
</organism>
<name>A0A8T2U1Y5_CERRI</name>
<dbReference type="EMBL" id="CM035414">
    <property type="protein sequence ID" value="KAH7428668.1"/>
    <property type="molecule type" value="Genomic_DNA"/>
</dbReference>
<gene>
    <name evidence="1" type="ORF">KP509_09G010800</name>
</gene>
<proteinExistence type="predicted"/>
<accession>A0A8T2U1Y5</accession>
<dbReference type="AlphaFoldDB" id="A0A8T2U1Y5"/>
<keyword evidence="2" id="KW-1185">Reference proteome</keyword>
<evidence type="ECO:0000313" key="2">
    <source>
        <dbReference type="Proteomes" id="UP000825935"/>
    </source>
</evidence>
<reference evidence="1" key="1">
    <citation type="submission" date="2021-08" db="EMBL/GenBank/DDBJ databases">
        <title>WGS assembly of Ceratopteris richardii.</title>
        <authorList>
            <person name="Marchant D.B."/>
            <person name="Chen G."/>
            <person name="Jenkins J."/>
            <person name="Shu S."/>
            <person name="Leebens-Mack J."/>
            <person name="Grimwood J."/>
            <person name="Schmutz J."/>
            <person name="Soltis P."/>
            <person name="Soltis D."/>
            <person name="Chen Z.-H."/>
        </authorList>
    </citation>
    <scope>NUCLEOTIDE SEQUENCE</scope>
    <source>
        <strain evidence="1">Whitten #5841</strain>
        <tissue evidence="1">Leaf</tissue>
    </source>
</reference>